<dbReference type="CDD" id="cd04661">
    <property type="entry name" value="NUDIX_MRP_L46"/>
    <property type="match status" value="1"/>
</dbReference>
<keyword evidence="4" id="KW-0689">Ribosomal protein</keyword>
<evidence type="ECO:0000256" key="3">
    <source>
        <dbReference type="ARBA" id="ARBA00022946"/>
    </source>
</evidence>
<sequence>MNAGQKSARRIAASNGPIPRDTVCFSCLHRLTHPSRRPASTAAALAESPPIPSHQQRHTNPPVTTAKAPRKAYQLLASPVLSRPPLLTRDLTSFEKAYYLYQKRLNERLALPFTRYFYYKKGTPGDAEWKRKIKVRKTPARDIGVYAAYGDEGWNDEVLVGDRTAERESVVEALVRDAEGKAIIDEEVVGDENKDGLAVAGDSKTGEGQRRDLTKVEVERPVGRVTEADTANDMRSLSRKMDRTLYLLVKNREGRWRFPQDRVYGRENLHQAAERILVQGFGIDMNTWIVGNHPIGHHQMNYTSGGAPAPRLAKITPNRLVSTSRDRAEYEQEEYGEKVFFMKGRMMTGQADIGKNEYGDSEFRWLVKEEVEEAVTGGYWKSVKDMLAER</sequence>
<protein>
    <recommendedName>
        <fullName evidence="7">Large ribosomal subunit protein mL46</fullName>
    </recommendedName>
</protein>
<evidence type="ECO:0000313" key="10">
    <source>
        <dbReference type="EMBL" id="KAK5144680.1"/>
    </source>
</evidence>
<keyword evidence="6" id="KW-0687">Ribonucleoprotein</keyword>
<comment type="similarity">
    <text evidence="2">Belongs to the mitochondrion-specific ribosomal protein mL46 family.</text>
</comment>
<gene>
    <name evidence="10" type="ORF">LTR32_003440</name>
</gene>
<feature type="domain" description="Large ribosomal subunit protein mL46 N-terminal" evidence="9">
    <location>
        <begin position="73"/>
        <end position="229"/>
    </location>
</feature>
<dbReference type="PANTHER" id="PTHR13124:SF12">
    <property type="entry name" value="LARGE RIBOSOMAL SUBUNIT PROTEIN ML46"/>
    <property type="match status" value="1"/>
</dbReference>
<accession>A0ABR0L7F1</accession>
<evidence type="ECO:0000259" key="9">
    <source>
        <dbReference type="Pfam" id="PF11788"/>
    </source>
</evidence>
<dbReference type="InterPro" id="IPR021757">
    <property type="entry name" value="Ribosomal_mL46_N"/>
</dbReference>
<evidence type="ECO:0000256" key="4">
    <source>
        <dbReference type="ARBA" id="ARBA00022980"/>
    </source>
</evidence>
<evidence type="ECO:0000313" key="11">
    <source>
        <dbReference type="Proteomes" id="UP001308179"/>
    </source>
</evidence>
<comment type="caution">
    <text evidence="10">The sequence shown here is derived from an EMBL/GenBank/DDBJ whole genome shotgun (WGS) entry which is preliminary data.</text>
</comment>
<dbReference type="Gene3D" id="3.90.79.10">
    <property type="entry name" value="Nucleoside Triphosphate Pyrophosphohydrolase"/>
    <property type="match status" value="1"/>
</dbReference>
<reference evidence="10 11" key="1">
    <citation type="submission" date="2023-08" db="EMBL/GenBank/DDBJ databases">
        <title>Black Yeasts Isolated from many extreme environments.</title>
        <authorList>
            <person name="Coleine C."/>
            <person name="Stajich J.E."/>
            <person name="Selbmann L."/>
        </authorList>
    </citation>
    <scope>NUCLEOTIDE SEQUENCE [LARGE SCALE GENOMIC DNA]</scope>
    <source>
        <strain evidence="10 11">CCFEE 5386</strain>
    </source>
</reference>
<evidence type="ECO:0000256" key="1">
    <source>
        <dbReference type="ARBA" id="ARBA00004173"/>
    </source>
</evidence>
<evidence type="ECO:0000256" key="6">
    <source>
        <dbReference type="ARBA" id="ARBA00023274"/>
    </source>
</evidence>
<organism evidence="10 11">
    <name type="scientific">Rachicladosporium monterosium</name>
    <dbReference type="NCBI Taxonomy" id="1507873"/>
    <lineage>
        <taxon>Eukaryota</taxon>
        <taxon>Fungi</taxon>
        <taxon>Dikarya</taxon>
        <taxon>Ascomycota</taxon>
        <taxon>Pezizomycotina</taxon>
        <taxon>Dothideomycetes</taxon>
        <taxon>Dothideomycetidae</taxon>
        <taxon>Cladosporiales</taxon>
        <taxon>Cladosporiaceae</taxon>
        <taxon>Rachicladosporium</taxon>
    </lineage>
</organism>
<dbReference type="InterPro" id="IPR040008">
    <property type="entry name" value="Ribosomal_mL46"/>
</dbReference>
<keyword evidence="11" id="KW-1185">Reference proteome</keyword>
<name>A0ABR0L7F1_9PEZI</name>
<dbReference type="Proteomes" id="UP001308179">
    <property type="component" value="Unassembled WGS sequence"/>
</dbReference>
<dbReference type="EMBL" id="JAVRRR010000205">
    <property type="protein sequence ID" value="KAK5144680.1"/>
    <property type="molecule type" value="Genomic_DNA"/>
</dbReference>
<evidence type="ECO:0000256" key="2">
    <source>
        <dbReference type="ARBA" id="ARBA00009070"/>
    </source>
</evidence>
<keyword evidence="3" id="KW-0809">Transit peptide</keyword>
<dbReference type="PANTHER" id="PTHR13124">
    <property type="entry name" value="39S RIBOSOMAL PROTEIN L46, MITOCHONDRIAL PRECURSOR-RELATED"/>
    <property type="match status" value="1"/>
</dbReference>
<evidence type="ECO:0000256" key="8">
    <source>
        <dbReference type="SAM" id="MobiDB-lite"/>
    </source>
</evidence>
<feature type="region of interest" description="Disordered" evidence="8">
    <location>
        <begin position="36"/>
        <end position="68"/>
    </location>
</feature>
<proteinExistence type="inferred from homology"/>
<dbReference type="InterPro" id="IPR033650">
    <property type="entry name" value="Ribosomal_mL46_NUDIX"/>
</dbReference>
<dbReference type="Pfam" id="PF11788">
    <property type="entry name" value="MRP-L46"/>
    <property type="match status" value="1"/>
</dbReference>
<evidence type="ECO:0000256" key="5">
    <source>
        <dbReference type="ARBA" id="ARBA00023128"/>
    </source>
</evidence>
<comment type="subcellular location">
    <subcellularLocation>
        <location evidence="1">Mitochondrion</location>
    </subcellularLocation>
</comment>
<evidence type="ECO:0000256" key="7">
    <source>
        <dbReference type="ARBA" id="ARBA00035190"/>
    </source>
</evidence>
<keyword evidence="5" id="KW-0496">Mitochondrion</keyword>